<dbReference type="AlphaFoldDB" id="A0AAU0MGG2"/>
<dbReference type="EMBL" id="CP137080">
    <property type="protein sequence ID" value="WOQ69079.1"/>
    <property type="molecule type" value="Genomic_DNA"/>
</dbReference>
<dbReference type="Pfam" id="PF13460">
    <property type="entry name" value="NAD_binding_10"/>
    <property type="match status" value="1"/>
</dbReference>
<dbReference type="Proteomes" id="UP001329313">
    <property type="component" value="Chromosome"/>
</dbReference>
<dbReference type="SUPFAM" id="SSF51735">
    <property type="entry name" value="NAD(P)-binding Rossmann-fold domains"/>
    <property type="match status" value="1"/>
</dbReference>
<organism evidence="2 3">
    <name type="scientific">Microbacterium limosum</name>
    <dbReference type="NCBI Taxonomy" id="3079935"/>
    <lineage>
        <taxon>Bacteria</taxon>
        <taxon>Bacillati</taxon>
        <taxon>Actinomycetota</taxon>
        <taxon>Actinomycetes</taxon>
        <taxon>Micrococcales</taxon>
        <taxon>Microbacteriaceae</taxon>
        <taxon>Microbacterium</taxon>
    </lineage>
</organism>
<reference evidence="2 3" key="1">
    <citation type="submission" date="2023-10" db="EMBL/GenBank/DDBJ databases">
        <title>Y20.</title>
        <authorList>
            <person name="Zhang G."/>
            <person name="Ding Y."/>
        </authorList>
    </citation>
    <scope>NUCLEOTIDE SEQUENCE [LARGE SCALE GENOMIC DNA]</scope>
    <source>
        <strain evidence="2 3">Y20</strain>
    </source>
</reference>
<sequence length="214" mass="22500">MPRIAVIGGTGYAGSHIVQEAARRGHTAVSVARTVAADRVDHVTYVEGSLLDVPGLIAELEGVDVVVVSVPGRGDMLGKVRPAVAELVRELPADVRLGVVGGAGGSLVAPDGPRLVDTPGFVEEYKPESLEAIGVLEDLQADDTGRDWFYIHPAGGFGAWNPGERTGSYRDGGDVLVVDEKSGESFISGADFAVAILDEIENPKHVRERFAVGY</sequence>
<dbReference type="InterPro" id="IPR016040">
    <property type="entry name" value="NAD(P)-bd_dom"/>
</dbReference>
<accession>A0AAU0MGG2</accession>
<feature type="domain" description="NAD(P)-binding" evidence="1">
    <location>
        <begin position="8"/>
        <end position="203"/>
    </location>
</feature>
<proteinExistence type="predicted"/>
<dbReference type="InterPro" id="IPR036291">
    <property type="entry name" value="NAD(P)-bd_dom_sf"/>
</dbReference>
<dbReference type="Gene3D" id="3.40.50.720">
    <property type="entry name" value="NAD(P)-binding Rossmann-like Domain"/>
    <property type="match status" value="1"/>
</dbReference>
<dbReference type="RefSeq" id="WP_330170215.1">
    <property type="nucleotide sequence ID" value="NZ_CP137080.1"/>
</dbReference>
<gene>
    <name evidence="2" type="ORF">RYJ27_10265</name>
</gene>
<name>A0AAU0MGG2_9MICO</name>
<evidence type="ECO:0000313" key="3">
    <source>
        <dbReference type="Proteomes" id="UP001329313"/>
    </source>
</evidence>
<evidence type="ECO:0000259" key="1">
    <source>
        <dbReference type="Pfam" id="PF13460"/>
    </source>
</evidence>
<keyword evidence="3" id="KW-1185">Reference proteome</keyword>
<evidence type="ECO:0000313" key="2">
    <source>
        <dbReference type="EMBL" id="WOQ69079.1"/>
    </source>
</evidence>
<protein>
    <submittedName>
        <fullName evidence="2">NAD(P)H-binding protein</fullName>
    </submittedName>
</protein>
<dbReference type="PANTHER" id="PTHR43355">
    <property type="entry name" value="FLAVIN REDUCTASE (NADPH)"/>
    <property type="match status" value="1"/>
</dbReference>
<dbReference type="GO" id="GO:0016646">
    <property type="term" value="F:oxidoreductase activity, acting on the CH-NH group of donors, NAD or NADP as acceptor"/>
    <property type="evidence" value="ECO:0007669"/>
    <property type="project" value="TreeGrafter"/>
</dbReference>
<dbReference type="KEGG" id="mliy:RYJ27_10265"/>
<dbReference type="InterPro" id="IPR051606">
    <property type="entry name" value="Polyketide_Oxido-like"/>
</dbReference>
<dbReference type="PANTHER" id="PTHR43355:SF2">
    <property type="entry name" value="FLAVIN REDUCTASE (NADPH)"/>
    <property type="match status" value="1"/>
</dbReference>